<comment type="subcellular location">
    <subcellularLocation>
        <location evidence="1 7">Nucleus</location>
    </subcellularLocation>
</comment>
<dbReference type="GO" id="GO:0003712">
    <property type="term" value="F:transcription coregulator activity"/>
    <property type="evidence" value="ECO:0007669"/>
    <property type="project" value="UniProtKB-UniRule"/>
</dbReference>
<dbReference type="Pfam" id="PF08638">
    <property type="entry name" value="Med14"/>
    <property type="match status" value="1"/>
</dbReference>
<dbReference type="GO" id="GO:0016592">
    <property type="term" value="C:mediator complex"/>
    <property type="evidence" value="ECO:0007669"/>
    <property type="project" value="UniProtKB-UniRule"/>
</dbReference>
<sequence length="1299" mass="139266">MADTGQATDSPGDGTDPSPSPGPAVVQEPMLPQHDVAPALHMTPLHELVLHAADTSFRELSTWVESEATEHARRENLYNLALVARTRMARALALTRSAMAIYAGAGGAESVPRLQGAAAETRANAARYELAADSLWAATTMGVGNPAMPPLELRAAARILSTGDEPLPSSILQVAQRLSGVVSDAKHGTERDPESRLSERQLELTRRAVRIAGFRNCVIVPQRPLNNQDKLRVAFAKDARYQLCFVDLLLESAHLRADTGVFRLVAITINVRERFAGRASSATLASPELVRSIQDAVQITHHTYHQAQQEQDDRESGTIQTRKRFHAMLSVLQRTLHVDVCAPYAFALVSQQFSELGSHPAWKEHISVSFKSGAVAVDAALEEVEAKKTKIGVQGEEESEQQLLSGIAHSESGHWALQPKTSTSTTKDYISIKYWNKSCELRVRMATEAEILTDGGTSQGIATSPELLKLEHVPPLPVAAMATDRMSSFVYTALNAESVLESVLVVRARHLLAQLRTLVVENPESYCPKSDCRVVQPHGTAAPALRVDVGLAHSGLDFSCVLKSGHLRVRTFGLVSQVVPPPRHSSVGLWSGDKPMLQLMDVSGSSSSGLEHIGELVSDAVRQTRQKVLLELAAHALNMLDVGVSRSLPPGTAAVAAMLVPKGEQGASQIVPPFAPLERLAPRRFLTISPPSGNWKQAQVGIADSDGDGPGTESLLAGSFRPSGSGAPRPGKGGEAGSVSGVPENLRLAGEAHSTRRECSSLVESVLQRKRELSQVEARTQAKRPRFTYATMHDGIIFIQESAFSVHPQAINRYGGDAAAAVAWAVAREASERRLRRDSLLRAFQQASVASAARVPPNVKQYDFDNRHDAREFGCGVESISRTALKVKCEPIPVVHAELILRGTEQWQVRLQLLPRIFDCTNESERRIEKQNELMQRGAGAGVSVGAGMHGVSTGMPSKDATNMNHHGVESSRSDMDGGDVDGPGSEQQRLPYCNTWVPGITCTGSFLTFTYSSANASCVRWFFRDLTCTRTSAALTRGVTRNSKNYRVLCRSPIRLVVGVGLDAVGKHAYEIAIEYAYNRGNTGGFTVTFSPSAPTLDMLGPLMEESLDASGGAIGATLSGMLERAIPVAVALERGLREKVGGRIQFVTVLRVRVVFVGVTQDEQRSMHALDIDAAQSSRGYVSVVDVGRAATMILAQRVHQRAAAAAQAAGAPAGGGGGGGGGGASSASNNNATSRGRLRNDFVAVPRLDELAVRVLGEHGSLPDRVSSQVKVKIERLEELFAAIAQGCGAPVSVAR</sequence>
<evidence type="ECO:0000256" key="4">
    <source>
        <dbReference type="ARBA" id="ARBA00023159"/>
    </source>
</evidence>
<evidence type="ECO:0000256" key="3">
    <source>
        <dbReference type="ARBA" id="ARBA00023015"/>
    </source>
</evidence>
<protein>
    <recommendedName>
        <fullName evidence="7">Mediator of RNA polymerase II transcription subunit 14</fullName>
    </recommendedName>
    <alternativeName>
        <fullName evidence="7">Mediator complex subunit 14</fullName>
    </alternativeName>
</protein>
<evidence type="ECO:0000256" key="1">
    <source>
        <dbReference type="ARBA" id="ARBA00004123"/>
    </source>
</evidence>
<feature type="domain" description="Mediator complex subunit MED14 N-terminal" evidence="9">
    <location>
        <begin position="43"/>
        <end position="172"/>
    </location>
</feature>
<evidence type="ECO:0000256" key="7">
    <source>
        <dbReference type="RuleBase" id="RU365082"/>
    </source>
</evidence>
<evidence type="ECO:0000256" key="8">
    <source>
        <dbReference type="SAM" id="MobiDB-lite"/>
    </source>
</evidence>
<name>A0A5J4YNC3_PORPP</name>
<dbReference type="PANTHER" id="PTHR12809">
    <property type="entry name" value="MEDIATOR COMPLEX SUBUNIT"/>
    <property type="match status" value="1"/>
</dbReference>
<dbReference type="InterPro" id="IPR055122">
    <property type="entry name" value="Med14_N"/>
</dbReference>
<evidence type="ECO:0000256" key="2">
    <source>
        <dbReference type="ARBA" id="ARBA00007813"/>
    </source>
</evidence>
<dbReference type="GO" id="GO:0006357">
    <property type="term" value="P:regulation of transcription by RNA polymerase II"/>
    <property type="evidence" value="ECO:0007669"/>
    <property type="project" value="InterPro"/>
</dbReference>
<dbReference type="PANTHER" id="PTHR12809:SF2">
    <property type="entry name" value="MEDIATOR OF RNA POLYMERASE II TRANSCRIPTION SUBUNIT 14"/>
    <property type="match status" value="1"/>
</dbReference>
<organism evidence="10 11">
    <name type="scientific">Porphyridium purpureum</name>
    <name type="common">Red alga</name>
    <name type="synonym">Porphyridium cruentum</name>
    <dbReference type="NCBI Taxonomy" id="35688"/>
    <lineage>
        <taxon>Eukaryota</taxon>
        <taxon>Rhodophyta</taxon>
        <taxon>Bangiophyceae</taxon>
        <taxon>Porphyridiales</taxon>
        <taxon>Porphyridiaceae</taxon>
        <taxon>Porphyridium</taxon>
    </lineage>
</organism>
<evidence type="ECO:0000256" key="6">
    <source>
        <dbReference type="ARBA" id="ARBA00023242"/>
    </source>
</evidence>
<dbReference type="OrthoDB" id="4239at2759"/>
<dbReference type="GO" id="GO:0070847">
    <property type="term" value="C:core mediator complex"/>
    <property type="evidence" value="ECO:0007669"/>
    <property type="project" value="TreeGrafter"/>
</dbReference>
<gene>
    <name evidence="10" type="ORF">FVE85_7937</name>
</gene>
<feature type="compositionally biased region" description="Gly residues" evidence="8">
    <location>
        <begin position="1215"/>
        <end position="1227"/>
    </location>
</feature>
<proteinExistence type="inferred from homology"/>
<accession>A0A5J4YNC3</accession>
<feature type="region of interest" description="Disordered" evidence="8">
    <location>
        <begin position="688"/>
        <end position="743"/>
    </location>
</feature>
<feature type="region of interest" description="Disordered" evidence="8">
    <location>
        <begin position="963"/>
        <end position="985"/>
    </location>
</feature>
<feature type="region of interest" description="Disordered" evidence="8">
    <location>
        <begin position="1212"/>
        <end position="1236"/>
    </location>
</feature>
<keyword evidence="6 7" id="KW-0539">Nucleus</keyword>
<comment type="subunit">
    <text evidence="7">Component of the Mediator complex.</text>
</comment>
<evidence type="ECO:0000256" key="5">
    <source>
        <dbReference type="ARBA" id="ARBA00023163"/>
    </source>
</evidence>
<feature type="region of interest" description="Disordered" evidence="8">
    <location>
        <begin position="1"/>
        <end position="28"/>
    </location>
</feature>
<comment type="similarity">
    <text evidence="2 7">Belongs to the Mediator complex subunit 14 family.</text>
</comment>
<comment type="function">
    <text evidence="7">Component of the Mediator complex, a coactivator involved in the regulated transcription of nearly all RNA polymerase II-dependent genes. Mediator functions as a bridge to convey information from gene-specific regulatory proteins to the basal RNA polymerase II transcription machinery. Mediator is recruited to promoters by direct interactions with regulatory proteins and serves as a scaffold for the assembly of a functional preinitiation complex with RNA polymerase II and the general transcription factors.</text>
</comment>
<keyword evidence="4 7" id="KW-0010">Activator</keyword>
<comment type="caution">
    <text evidence="10">The sequence shown here is derived from an EMBL/GenBank/DDBJ whole genome shotgun (WGS) entry which is preliminary data.</text>
</comment>
<dbReference type="InterPro" id="IPR013947">
    <property type="entry name" value="Mediator_Med14"/>
</dbReference>
<feature type="compositionally biased region" description="Basic and acidic residues" evidence="8">
    <location>
        <begin position="967"/>
        <end position="976"/>
    </location>
</feature>
<keyword evidence="11" id="KW-1185">Reference proteome</keyword>
<feature type="compositionally biased region" description="Low complexity" evidence="8">
    <location>
        <begin position="8"/>
        <end position="17"/>
    </location>
</feature>
<reference evidence="11" key="1">
    <citation type="journal article" date="2019" name="Nat. Commun.">
        <title>Expansion of phycobilisome linker gene families in mesophilic red algae.</title>
        <authorList>
            <person name="Lee J."/>
            <person name="Kim D."/>
            <person name="Bhattacharya D."/>
            <person name="Yoon H.S."/>
        </authorList>
    </citation>
    <scope>NUCLEOTIDE SEQUENCE [LARGE SCALE GENOMIC DNA]</scope>
    <source>
        <strain evidence="11">CCMP 1328</strain>
    </source>
</reference>
<dbReference type="Proteomes" id="UP000324585">
    <property type="component" value="Unassembled WGS sequence"/>
</dbReference>
<evidence type="ECO:0000259" key="9">
    <source>
        <dbReference type="Pfam" id="PF08638"/>
    </source>
</evidence>
<keyword evidence="5 7" id="KW-0804">Transcription</keyword>
<evidence type="ECO:0000313" key="11">
    <source>
        <dbReference type="Proteomes" id="UP000324585"/>
    </source>
</evidence>
<keyword evidence="3 7" id="KW-0805">Transcription regulation</keyword>
<dbReference type="EMBL" id="VRMN01000009">
    <property type="protein sequence ID" value="KAA8492430.1"/>
    <property type="molecule type" value="Genomic_DNA"/>
</dbReference>
<evidence type="ECO:0000313" key="10">
    <source>
        <dbReference type="EMBL" id="KAA8492430.1"/>
    </source>
</evidence>